<accession>A0ABQ6F4K1</accession>
<feature type="domain" description="Thioredoxin-like fold" evidence="5">
    <location>
        <begin position="45"/>
        <end position="183"/>
    </location>
</feature>
<gene>
    <name evidence="6" type="ORF">GCM10007938_36240</name>
</gene>
<keyword evidence="3" id="KW-0574">Periplasm</keyword>
<evidence type="ECO:0000259" key="5">
    <source>
        <dbReference type="Pfam" id="PF13462"/>
    </source>
</evidence>
<keyword evidence="1 4" id="KW-0732">Signal</keyword>
<proteinExistence type="inferred from homology"/>
<sequence length="206" mass="22343">MKTIPALISAILISLLAACGQSNLPQEGKQFERLPTDLSAYQLPVVTEVFSLNCGHCANMEPAIPQLEAATNQTFGKVHVIFNQSAQVSAMIYYSAQTQLGKTPNSEMMKAMFDAIQMGYDLAPKQQEQAINNAFTAHALASPDKLTESQKKAVLDAMEKAAEISQKGQINAVPTFIVNGKYMVLLAGHKDLDGIANTINYLIQQP</sequence>
<dbReference type="Proteomes" id="UP001157138">
    <property type="component" value="Unassembled WGS sequence"/>
</dbReference>
<name>A0ABQ6F4K1_9VIBR</name>
<dbReference type="InterPro" id="IPR050824">
    <property type="entry name" value="Thiol_disulfide_DsbA"/>
</dbReference>
<dbReference type="EMBL" id="BSPW01000084">
    <property type="protein sequence ID" value="GLT19841.1"/>
    <property type="molecule type" value="Genomic_DNA"/>
</dbReference>
<dbReference type="CDD" id="cd03019">
    <property type="entry name" value="DsbA_DsbA"/>
    <property type="match status" value="1"/>
</dbReference>
<keyword evidence="7" id="KW-1185">Reference proteome</keyword>
<evidence type="ECO:0000313" key="7">
    <source>
        <dbReference type="Proteomes" id="UP001157138"/>
    </source>
</evidence>
<dbReference type="InterPro" id="IPR023205">
    <property type="entry name" value="DsbA/DsbL"/>
</dbReference>
<dbReference type="InterPro" id="IPR036249">
    <property type="entry name" value="Thioredoxin-like_sf"/>
</dbReference>
<dbReference type="PIRSF" id="PIRSF001488">
    <property type="entry name" value="Tdi_protein"/>
    <property type="match status" value="1"/>
</dbReference>
<keyword evidence="2" id="KW-0676">Redox-active center</keyword>
<comment type="similarity">
    <text evidence="3">Belongs to the thioredoxin family.</text>
</comment>
<feature type="chain" id="PRO_5047126595" description="Thiol:disulfide interchange protein" evidence="4">
    <location>
        <begin position="18"/>
        <end position="206"/>
    </location>
</feature>
<dbReference type="PROSITE" id="PS51257">
    <property type="entry name" value="PROKAR_LIPOPROTEIN"/>
    <property type="match status" value="1"/>
</dbReference>
<reference evidence="7" key="1">
    <citation type="journal article" date="2019" name="Int. J. Syst. Evol. Microbiol.">
        <title>The Global Catalogue of Microorganisms (GCM) 10K type strain sequencing project: providing services to taxonomists for standard genome sequencing and annotation.</title>
        <authorList>
            <consortium name="The Broad Institute Genomics Platform"/>
            <consortium name="The Broad Institute Genome Sequencing Center for Infectious Disease"/>
            <person name="Wu L."/>
            <person name="Ma J."/>
        </authorList>
    </citation>
    <scope>NUCLEOTIDE SEQUENCE [LARGE SCALE GENOMIC DNA]</scope>
    <source>
        <strain evidence="7">NBRC 108723</strain>
    </source>
</reference>
<dbReference type="PANTHER" id="PTHR35891:SF2">
    <property type="entry name" value="THIOL:DISULFIDE INTERCHANGE PROTEIN DSBA"/>
    <property type="match status" value="1"/>
</dbReference>
<feature type="signal peptide" evidence="4">
    <location>
        <begin position="1"/>
        <end position="17"/>
    </location>
</feature>
<comment type="caution">
    <text evidence="6">The sequence shown here is derived from an EMBL/GenBank/DDBJ whole genome shotgun (WGS) entry which is preliminary data.</text>
</comment>
<dbReference type="RefSeq" id="WP_284193677.1">
    <property type="nucleotide sequence ID" value="NZ_BSPW01000084.1"/>
</dbReference>
<evidence type="ECO:0000256" key="3">
    <source>
        <dbReference type="PIRNR" id="PIRNR001488"/>
    </source>
</evidence>
<organism evidence="6 7">
    <name type="scientific">Vibrio zhanjiangensis</name>
    <dbReference type="NCBI Taxonomy" id="1046128"/>
    <lineage>
        <taxon>Bacteria</taxon>
        <taxon>Pseudomonadati</taxon>
        <taxon>Pseudomonadota</taxon>
        <taxon>Gammaproteobacteria</taxon>
        <taxon>Vibrionales</taxon>
        <taxon>Vibrionaceae</taxon>
        <taxon>Vibrio</taxon>
    </lineage>
</organism>
<evidence type="ECO:0000256" key="1">
    <source>
        <dbReference type="ARBA" id="ARBA00022729"/>
    </source>
</evidence>
<dbReference type="SUPFAM" id="SSF52833">
    <property type="entry name" value="Thioredoxin-like"/>
    <property type="match status" value="1"/>
</dbReference>
<evidence type="ECO:0000256" key="4">
    <source>
        <dbReference type="SAM" id="SignalP"/>
    </source>
</evidence>
<dbReference type="InterPro" id="IPR012336">
    <property type="entry name" value="Thioredoxin-like_fold"/>
</dbReference>
<evidence type="ECO:0000256" key="2">
    <source>
        <dbReference type="ARBA" id="ARBA00023284"/>
    </source>
</evidence>
<evidence type="ECO:0000313" key="6">
    <source>
        <dbReference type="EMBL" id="GLT19841.1"/>
    </source>
</evidence>
<dbReference type="Gene3D" id="3.40.30.10">
    <property type="entry name" value="Glutaredoxin"/>
    <property type="match status" value="1"/>
</dbReference>
<protein>
    <recommendedName>
        <fullName evidence="3">Thiol:disulfide interchange protein</fullName>
    </recommendedName>
</protein>
<dbReference type="InterPro" id="IPR017937">
    <property type="entry name" value="Thioredoxin_CS"/>
</dbReference>
<keyword evidence="3" id="KW-1015">Disulfide bond</keyword>
<comment type="subcellular location">
    <subcellularLocation>
        <location evidence="3">Periplasm</location>
    </subcellularLocation>
</comment>
<dbReference type="Pfam" id="PF13462">
    <property type="entry name" value="Thioredoxin_4"/>
    <property type="match status" value="1"/>
</dbReference>
<dbReference type="PROSITE" id="PS00194">
    <property type="entry name" value="THIOREDOXIN_1"/>
    <property type="match status" value="1"/>
</dbReference>
<dbReference type="PANTHER" id="PTHR35891">
    <property type="entry name" value="THIOL:DISULFIDE INTERCHANGE PROTEIN DSBA"/>
    <property type="match status" value="1"/>
</dbReference>